<accession>A0A7M5WQN2</accession>
<dbReference type="RefSeq" id="XP_066929780.1">
    <property type="nucleotide sequence ID" value="XM_067073679.1"/>
</dbReference>
<dbReference type="PANTHER" id="PTHR11431">
    <property type="entry name" value="FERRITIN"/>
    <property type="match status" value="1"/>
</dbReference>
<dbReference type="InterPro" id="IPR008331">
    <property type="entry name" value="Ferritin_DPS_dom"/>
</dbReference>
<evidence type="ECO:0000256" key="6">
    <source>
        <dbReference type="RuleBase" id="RU361145"/>
    </source>
</evidence>
<dbReference type="GO" id="GO:0004322">
    <property type="term" value="F:ferroxidase activity"/>
    <property type="evidence" value="ECO:0007669"/>
    <property type="project" value="UniProtKB-EC"/>
</dbReference>
<comment type="function">
    <text evidence="6">Stores iron in a soluble, non-toxic, readily available form. Important for iron homeostasis. Iron is taken up in the ferrous form and deposited as ferric hydroxides after oxidation.</text>
</comment>
<dbReference type="PANTHER" id="PTHR11431:SF75">
    <property type="entry name" value="FERRITIN"/>
    <property type="match status" value="1"/>
</dbReference>
<dbReference type="EnsemblMetazoa" id="CLYHEMT002610.1">
    <property type="protein sequence ID" value="CLYHEMP002610.1"/>
    <property type="gene ID" value="CLYHEMG002610"/>
</dbReference>
<feature type="binding site" evidence="5">
    <location>
        <position position="58"/>
    </location>
    <ligand>
        <name>Fe cation</name>
        <dbReference type="ChEBI" id="CHEBI:24875"/>
        <label>1</label>
    </ligand>
</feature>
<keyword evidence="4 5" id="KW-0408">Iron</keyword>
<dbReference type="GO" id="GO:0005737">
    <property type="term" value="C:cytoplasm"/>
    <property type="evidence" value="ECO:0007669"/>
    <property type="project" value="TreeGrafter"/>
</dbReference>
<dbReference type="FunFam" id="1.20.1260.10:FF:000002">
    <property type="entry name" value="Ferritin, mitochondrial"/>
    <property type="match status" value="1"/>
</dbReference>
<keyword evidence="3 5" id="KW-0479">Metal-binding</keyword>
<keyword evidence="9" id="KW-1185">Reference proteome</keyword>
<evidence type="ECO:0000256" key="1">
    <source>
        <dbReference type="ARBA" id="ARBA00007513"/>
    </source>
</evidence>
<dbReference type="Pfam" id="PF00210">
    <property type="entry name" value="Ferritin"/>
    <property type="match status" value="1"/>
</dbReference>
<reference evidence="8" key="1">
    <citation type="submission" date="2021-01" db="UniProtKB">
        <authorList>
            <consortium name="EnsemblMetazoa"/>
        </authorList>
    </citation>
    <scope>IDENTIFICATION</scope>
</reference>
<feature type="binding site" evidence="5">
    <location>
        <position position="102"/>
    </location>
    <ligand>
        <name>Fe cation</name>
        <dbReference type="ChEBI" id="CHEBI:24875"/>
        <label>1</label>
    </ligand>
</feature>
<dbReference type="GO" id="GO:0008198">
    <property type="term" value="F:ferrous iron binding"/>
    <property type="evidence" value="ECO:0007669"/>
    <property type="project" value="TreeGrafter"/>
</dbReference>
<feature type="domain" description="Ferritin-like diiron" evidence="7">
    <location>
        <begin position="6"/>
        <end position="154"/>
    </location>
</feature>
<dbReference type="AlphaFoldDB" id="A0A7M5WQN2"/>
<dbReference type="GO" id="GO:0008199">
    <property type="term" value="F:ferric iron binding"/>
    <property type="evidence" value="ECO:0007669"/>
    <property type="project" value="InterPro"/>
</dbReference>
<dbReference type="CDD" id="cd01056">
    <property type="entry name" value="Euk_Ferritin"/>
    <property type="match status" value="1"/>
</dbReference>
<dbReference type="EC" id="1.16.3.1" evidence="6"/>
<dbReference type="GO" id="GO:0006879">
    <property type="term" value="P:intracellular iron ion homeostasis"/>
    <property type="evidence" value="ECO:0007669"/>
    <property type="project" value="UniProtKB-KW"/>
</dbReference>
<feature type="binding site" evidence="5">
    <location>
        <position position="23"/>
    </location>
    <ligand>
        <name>Fe cation</name>
        <dbReference type="ChEBI" id="CHEBI:24875"/>
        <label>1</label>
    </ligand>
</feature>
<proteinExistence type="inferred from homology"/>
<dbReference type="PROSITE" id="PS00540">
    <property type="entry name" value="FERRITIN_1"/>
    <property type="match status" value="1"/>
</dbReference>
<dbReference type="InterPro" id="IPR009040">
    <property type="entry name" value="Ferritin-like_diiron"/>
</dbReference>
<organism evidence="8 9">
    <name type="scientific">Clytia hemisphaerica</name>
    <dbReference type="NCBI Taxonomy" id="252671"/>
    <lineage>
        <taxon>Eukaryota</taxon>
        <taxon>Metazoa</taxon>
        <taxon>Cnidaria</taxon>
        <taxon>Hydrozoa</taxon>
        <taxon>Hydroidolina</taxon>
        <taxon>Leptothecata</taxon>
        <taxon>Obeliida</taxon>
        <taxon>Clytiidae</taxon>
        <taxon>Clytia</taxon>
    </lineage>
</organism>
<protein>
    <recommendedName>
        <fullName evidence="6">Ferritin</fullName>
        <ecNumber evidence="6">1.16.3.1</ecNumber>
    </recommendedName>
</protein>
<evidence type="ECO:0000256" key="4">
    <source>
        <dbReference type="ARBA" id="ARBA00023004"/>
    </source>
</evidence>
<evidence type="ECO:0000259" key="7">
    <source>
        <dbReference type="PROSITE" id="PS50905"/>
    </source>
</evidence>
<dbReference type="PROSITE" id="PS00204">
    <property type="entry name" value="FERRITIN_2"/>
    <property type="match status" value="1"/>
</dbReference>
<dbReference type="Proteomes" id="UP000594262">
    <property type="component" value="Unplaced"/>
</dbReference>
<name>A0A7M5WQN2_9CNID</name>
<dbReference type="OrthoDB" id="186462at2759"/>
<feature type="binding site" evidence="5">
    <location>
        <position position="136"/>
    </location>
    <ligand>
        <name>Fe cation</name>
        <dbReference type="ChEBI" id="CHEBI:24875"/>
        <label>1</label>
    </ligand>
</feature>
<evidence type="ECO:0000313" key="9">
    <source>
        <dbReference type="Proteomes" id="UP000594262"/>
    </source>
</evidence>
<keyword evidence="2 6" id="KW-0409">Iron storage</keyword>
<dbReference type="InterPro" id="IPR012347">
    <property type="entry name" value="Ferritin-like"/>
</dbReference>
<feature type="binding site" evidence="5">
    <location>
        <position position="61"/>
    </location>
    <ligand>
        <name>Fe cation</name>
        <dbReference type="ChEBI" id="CHEBI:24875"/>
        <label>1</label>
    </ligand>
</feature>
<evidence type="ECO:0000256" key="2">
    <source>
        <dbReference type="ARBA" id="ARBA00022434"/>
    </source>
</evidence>
<dbReference type="GeneID" id="136817332"/>
<keyword evidence="6" id="KW-0560">Oxidoreductase</keyword>
<evidence type="ECO:0000256" key="5">
    <source>
        <dbReference type="PIRSR" id="PIRSR601519-1"/>
    </source>
</evidence>
<evidence type="ECO:0000313" key="8">
    <source>
        <dbReference type="EnsemblMetazoa" id="CLYHEMP002610.1"/>
    </source>
</evidence>
<evidence type="ECO:0000256" key="3">
    <source>
        <dbReference type="ARBA" id="ARBA00022723"/>
    </source>
</evidence>
<dbReference type="InterPro" id="IPR001519">
    <property type="entry name" value="Ferritin"/>
</dbReference>
<dbReference type="GO" id="GO:0006826">
    <property type="term" value="P:iron ion transport"/>
    <property type="evidence" value="ECO:0007669"/>
    <property type="project" value="InterPro"/>
</dbReference>
<sequence>MSAIRQNYAEASEAAINKQINMELYASYVYMSMAYHFDRDDVALEGFHKFFKKSSDEEREHAEKLMQYQNKRGGRIVLQDIKAPQVEWESHVKALEDALALERKVNDSLLKLHGIAGENNDAHLCDFLEENYLAEQVDAINEIGKLITNAKRCGDGLGIYQFDKLTMQS</sequence>
<dbReference type="InterPro" id="IPR014034">
    <property type="entry name" value="Ferritin_CS"/>
</dbReference>
<dbReference type="SUPFAM" id="SSF47240">
    <property type="entry name" value="Ferritin-like"/>
    <property type="match status" value="1"/>
</dbReference>
<dbReference type="InterPro" id="IPR009078">
    <property type="entry name" value="Ferritin-like_SF"/>
</dbReference>
<comment type="similarity">
    <text evidence="1 6">Belongs to the ferritin family.</text>
</comment>
<comment type="catalytic activity">
    <reaction evidence="6">
        <text>4 Fe(2+) + O2 + 4 H(+) = 4 Fe(3+) + 2 H2O</text>
        <dbReference type="Rhea" id="RHEA:11148"/>
        <dbReference type="ChEBI" id="CHEBI:15377"/>
        <dbReference type="ChEBI" id="CHEBI:15378"/>
        <dbReference type="ChEBI" id="CHEBI:15379"/>
        <dbReference type="ChEBI" id="CHEBI:29033"/>
        <dbReference type="ChEBI" id="CHEBI:29034"/>
        <dbReference type="EC" id="1.16.3.1"/>
    </reaction>
</comment>
<dbReference type="Gene3D" id="1.20.1260.10">
    <property type="match status" value="1"/>
</dbReference>
<dbReference type="PROSITE" id="PS50905">
    <property type="entry name" value="FERRITIN_LIKE"/>
    <property type="match status" value="1"/>
</dbReference>